<accession>A0ABW7EN34</accession>
<feature type="active site" description="Nucleophile" evidence="7">
    <location>
        <position position="106"/>
    </location>
</feature>
<keyword evidence="5 7" id="KW-0720">Serine protease</keyword>
<proteinExistence type="inferred from homology"/>
<dbReference type="GO" id="GO:0004252">
    <property type="term" value="F:serine-type endopeptidase activity"/>
    <property type="evidence" value="ECO:0007669"/>
    <property type="project" value="UniProtKB-EC"/>
</dbReference>
<evidence type="ECO:0000256" key="1">
    <source>
        <dbReference type="ARBA" id="ARBA00007039"/>
    </source>
</evidence>
<dbReference type="Pfam" id="PF00574">
    <property type="entry name" value="CLP_protease"/>
    <property type="match status" value="1"/>
</dbReference>
<keyword evidence="4 7" id="KW-0378">Hydrolase</keyword>
<dbReference type="Gene3D" id="3.90.226.10">
    <property type="entry name" value="2-enoyl-CoA Hydratase, Chain A, domain 1"/>
    <property type="match status" value="1"/>
</dbReference>
<evidence type="ECO:0000256" key="9">
    <source>
        <dbReference type="PROSITE-ProRule" id="PRU10086"/>
    </source>
</evidence>
<evidence type="ECO:0000256" key="12">
    <source>
        <dbReference type="RuleBase" id="RU003567"/>
    </source>
</evidence>
<keyword evidence="14" id="KW-1185">Reference proteome</keyword>
<comment type="function">
    <text evidence="7 11">Cleaves peptides in various proteins in a process that requires ATP hydrolysis. Has a chymotrypsin-like activity. Plays a major role in the degradation of misfolded proteins.</text>
</comment>
<evidence type="ECO:0000256" key="7">
    <source>
        <dbReference type="HAMAP-Rule" id="MF_00444"/>
    </source>
</evidence>
<dbReference type="PANTHER" id="PTHR10381">
    <property type="entry name" value="ATP-DEPENDENT CLP PROTEASE PROTEOLYTIC SUBUNIT"/>
    <property type="match status" value="1"/>
</dbReference>
<dbReference type="InterPro" id="IPR033135">
    <property type="entry name" value="ClpP_His_AS"/>
</dbReference>
<organism evidence="13 14">
    <name type="scientific">Pelomonas dachongensis</name>
    <dbReference type="NCBI Taxonomy" id="3299029"/>
    <lineage>
        <taxon>Bacteria</taxon>
        <taxon>Pseudomonadati</taxon>
        <taxon>Pseudomonadota</taxon>
        <taxon>Betaproteobacteria</taxon>
        <taxon>Burkholderiales</taxon>
        <taxon>Sphaerotilaceae</taxon>
        <taxon>Roseateles</taxon>
    </lineage>
</organism>
<evidence type="ECO:0000313" key="14">
    <source>
        <dbReference type="Proteomes" id="UP001606300"/>
    </source>
</evidence>
<feature type="active site" evidence="7 9">
    <location>
        <position position="131"/>
    </location>
</feature>
<sequence>MSALDTSNLGMVPMVIEQSGRGERAYDIYSRLLRERIIFLVGPVNDAVANLVVAQLLFLESENPDKEISLYINSPGGSVSAGMSIYDTMNFIKPDVSTLCMGMAASMGAFLLTAGAKGKRFSLPNAKVMIHQPLGGAQGQATDIEIHAREILKTRDALNRILAERTGQSLEKIQADTERDYFMSAAEAQGYGLIDQVLEHRP</sequence>
<dbReference type="NCBIfam" id="NF009205">
    <property type="entry name" value="PRK12553.1"/>
    <property type="match status" value="1"/>
</dbReference>
<evidence type="ECO:0000256" key="11">
    <source>
        <dbReference type="RuleBase" id="RU000550"/>
    </source>
</evidence>
<dbReference type="PROSITE" id="PS00381">
    <property type="entry name" value="CLP_PROTEASE_SER"/>
    <property type="match status" value="1"/>
</dbReference>
<evidence type="ECO:0000256" key="4">
    <source>
        <dbReference type="ARBA" id="ARBA00022801"/>
    </source>
</evidence>
<evidence type="ECO:0000256" key="6">
    <source>
        <dbReference type="ARBA" id="ARBA00034021"/>
    </source>
</evidence>
<dbReference type="InterPro" id="IPR029045">
    <property type="entry name" value="ClpP/crotonase-like_dom_sf"/>
</dbReference>
<feature type="active site" evidence="8">
    <location>
        <position position="106"/>
    </location>
</feature>
<comment type="subunit">
    <text evidence="7">Fourteen ClpP subunits assemble into 2 heptameric rings which stack back to back to give a disk-like structure with a central cavity, resembling the structure of eukaryotic proteasomes.</text>
</comment>
<comment type="catalytic activity">
    <reaction evidence="6 7 9">
        <text>Hydrolysis of proteins to small peptides in the presence of ATP and magnesium. alpha-casein is the usual test substrate. In the absence of ATP, only oligopeptides shorter than five residues are hydrolyzed (such as succinyl-Leu-Tyr-|-NHMec, and Leu-Tyr-Leu-|-Tyr-Trp, in which cleavage of the -Tyr-|-Leu- and -Tyr-|-Trp bonds also occurs).</text>
        <dbReference type="EC" id="3.4.21.92"/>
    </reaction>
</comment>
<keyword evidence="2 7" id="KW-0963">Cytoplasm</keyword>
<dbReference type="EMBL" id="JBIGHY010000004">
    <property type="protein sequence ID" value="MFG6414820.1"/>
    <property type="molecule type" value="Genomic_DNA"/>
</dbReference>
<name>A0ABW7EN34_9BURK</name>
<evidence type="ECO:0000256" key="10">
    <source>
        <dbReference type="RuleBase" id="RU000549"/>
    </source>
</evidence>
<evidence type="ECO:0000313" key="13">
    <source>
        <dbReference type="EMBL" id="MFG6414820.1"/>
    </source>
</evidence>
<evidence type="ECO:0000256" key="2">
    <source>
        <dbReference type="ARBA" id="ARBA00022490"/>
    </source>
</evidence>
<dbReference type="PRINTS" id="PR00127">
    <property type="entry name" value="CLPPROTEASEP"/>
</dbReference>
<comment type="subcellular location">
    <subcellularLocation>
        <location evidence="7">Cytoplasm</location>
    </subcellularLocation>
</comment>
<dbReference type="PROSITE" id="PS00382">
    <property type="entry name" value="CLP_PROTEASE_HIS"/>
    <property type="match status" value="1"/>
</dbReference>
<dbReference type="PANTHER" id="PTHR10381:SF70">
    <property type="entry name" value="ATP-DEPENDENT CLP PROTEASE PROTEOLYTIC SUBUNIT"/>
    <property type="match status" value="1"/>
</dbReference>
<keyword evidence="3 7" id="KW-0645">Protease</keyword>
<dbReference type="RefSeq" id="WP_394470887.1">
    <property type="nucleotide sequence ID" value="NZ_JBIGHY010000004.1"/>
</dbReference>
<comment type="caution">
    <text evidence="13">The sequence shown here is derived from an EMBL/GenBank/DDBJ whole genome shotgun (WGS) entry which is preliminary data.</text>
</comment>
<dbReference type="InterPro" id="IPR001907">
    <property type="entry name" value="ClpP"/>
</dbReference>
<dbReference type="Proteomes" id="UP001606300">
    <property type="component" value="Unassembled WGS sequence"/>
</dbReference>
<protein>
    <recommendedName>
        <fullName evidence="7 12">ATP-dependent Clp protease proteolytic subunit</fullName>
        <ecNumber evidence="7 10">3.4.21.92</ecNumber>
    </recommendedName>
    <alternativeName>
        <fullName evidence="7">Endopeptidase Clp</fullName>
    </alternativeName>
</protein>
<gene>
    <name evidence="7 13" type="primary">clpP</name>
    <name evidence="13" type="ORF">ACG02S_13020</name>
</gene>
<reference evidence="13 14" key="1">
    <citation type="submission" date="2024-09" db="EMBL/GenBank/DDBJ databases">
        <title>Novel species of the genus Pelomonas and Roseateles isolated from streams.</title>
        <authorList>
            <person name="Lu H."/>
        </authorList>
    </citation>
    <scope>NUCLEOTIDE SEQUENCE [LARGE SCALE GENOMIC DNA]</scope>
    <source>
        <strain evidence="13 14">DC23W</strain>
    </source>
</reference>
<comment type="similarity">
    <text evidence="1 7 12">Belongs to the peptidase S14 family.</text>
</comment>
<evidence type="ECO:0000256" key="5">
    <source>
        <dbReference type="ARBA" id="ARBA00022825"/>
    </source>
</evidence>
<evidence type="ECO:0000256" key="3">
    <source>
        <dbReference type="ARBA" id="ARBA00022670"/>
    </source>
</evidence>
<dbReference type="EC" id="3.4.21.92" evidence="7 10"/>
<evidence type="ECO:0000256" key="8">
    <source>
        <dbReference type="PROSITE-ProRule" id="PRU10085"/>
    </source>
</evidence>
<dbReference type="CDD" id="cd07017">
    <property type="entry name" value="S14_ClpP_2"/>
    <property type="match status" value="1"/>
</dbReference>
<dbReference type="InterPro" id="IPR023562">
    <property type="entry name" value="ClpP/TepA"/>
</dbReference>
<dbReference type="NCBIfam" id="TIGR00493">
    <property type="entry name" value="clpP"/>
    <property type="match status" value="1"/>
</dbReference>
<dbReference type="InterPro" id="IPR018215">
    <property type="entry name" value="ClpP_Ser_AS"/>
</dbReference>
<dbReference type="SUPFAM" id="SSF52096">
    <property type="entry name" value="ClpP/crotonase"/>
    <property type="match status" value="1"/>
</dbReference>
<dbReference type="HAMAP" id="MF_00444">
    <property type="entry name" value="ClpP"/>
    <property type="match status" value="1"/>
</dbReference>
<dbReference type="NCBIfam" id="NF001368">
    <property type="entry name" value="PRK00277.1"/>
    <property type="match status" value="1"/>
</dbReference>